<keyword evidence="3 10" id="KW-0479">Metal-binding</keyword>
<feature type="domain" description="Sec23/Sec24 trunk" evidence="13">
    <location>
        <begin position="74"/>
        <end position="322"/>
    </location>
</feature>
<dbReference type="EMBL" id="JAPMOS010000108">
    <property type="protein sequence ID" value="KAJ4455415.1"/>
    <property type="molecule type" value="Genomic_DNA"/>
</dbReference>
<evidence type="ECO:0000256" key="8">
    <source>
        <dbReference type="ARBA" id="ARBA00023136"/>
    </source>
</evidence>
<dbReference type="InterPro" id="IPR007123">
    <property type="entry name" value="Gelsolin-like_dom"/>
</dbReference>
<evidence type="ECO:0000259" key="11">
    <source>
        <dbReference type="Pfam" id="PF00626"/>
    </source>
</evidence>
<dbReference type="InterPro" id="IPR006900">
    <property type="entry name" value="Sec23/24_helical_dom"/>
</dbReference>
<comment type="similarity">
    <text evidence="1 10">Belongs to the SEC23/SEC24 family. SEC23 subfamily.</text>
</comment>
<dbReference type="Pfam" id="PF04810">
    <property type="entry name" value="zf-Sec23_Sec24"/>
    <property type="match status" value="1"/>
</dbReference>
<proteinExistence type="inferred from homology"/>
<dbReference type="InterPro" id="IPR036465">
    <property type="entry name" value="vWFA_dom_sf"/>
</dbReference>
<dbReference type="InterPro" id="IPR012990">
    <property type="entry name" value="Beta-sandwich_Sec23_24"/>
</dbReference>
<gene>
    <name evidence="16" type="ORF">PAPYR_9636</name>
</gene>
<evidence type="ECO:0000256" key="3">
    <source>
        <dbReference type="ARBA" id="ARBA00022723"/>
    </source>
</evidence>
<dbReference type="Gene3D" id="1.20.120.730">
    <property type="entry name" value="Sec23/Sec24 helical domain"/>
    <property type="match status" value="1"/>
</dbReference>
<evidence type="ECO:0000313" key="16">
    <source>
        <dbReference type="EMBL" id="KAJ4455415.1"/>
    </source>
</evidence>
<organism evidence="16 17">
    <name type="scientific">Paratrimastix pyriformis</name>
    <dbReference type="NCBI Taxonomy" id="342808"/>
    <lineage>
        <taxon>Eukaryota</taxon>
        <taxon>Metamonada</taxon>
        <taxon>Preaxostyla</taxon>
        <taxon>Paratrimastigidae</taxon>
        <taxon>Paratrimastix</taxon>
    </lineage>
</organism>
<dbReference type="InterPro" id="IPR037364">
    <property type="entry name" value="Sec23"/>
</dbReference>
<reference evidence="16" key="1">
    <citation type="journal article" date="2022" name="bioRxiv">
        <title>Genomics of Preaxostyla Flagellates Illuminates Evolutionary Transitions and the Path Towards Mitochondrial Loss.</title>
        <authorList>
            <person name="Novak L.V.F."/>
            <person name="Treitli S.C."/>
            <person name="Pyrih J."/>
            <person name="Halakuc P."/>
            <person name="Pipaliya S.V."/>
            <person name="Vacek V."/>
            <person name="Brzon O."/>
            <person name="Soukal P."/>
            <person name="Eme L."/>
            <person name="Dacks J.B."/>
            <person name="Karnkowska A."/>
            <person name="Elias M."/>
            <person name="Hampl V."/>
        </authorList>
    </citation>
    <scope>NUCLEOTIDE SEQUENCE</scope>
    <source>
        <strain evidence="16">RCP-MX</strain>
    </source>
</reference>
<dbReference type="InterPro" id="IPR006895">
    <property type="entry name" value="Znf_Sec23_Sec24"/>
</dbReference>
<sequence length="697" mass="77814">MPLLNCEPCACTKCGAILNPYSRVNFQEKLWVCPFCLECSYLPPRLVNAADDNIPQELQACWSTVEYLLPTQSTPPAFFYVVDICMPAEELQALKESILLSITQLPSDSYVGLITFGTVVQVYDLTSTDITKSHVFSGTKDLTVEQVAEMLRLDPRGGSPLLCQVQQCDVALQTILDELVPDPWPLQEGCRALRSTGAALSTAVSILECLMPNLGARIMLFINGPCTQGPGMVLGSNLQETMRAHVNIETNTQLKHFSRAQKYYQALARRAAGKGHCIDAFMCARDQIGFLEMRDLVECTGGLTVLTDSFTQEVFKLSFSKMFDSTQRELDMAFNGILTVQTGKEFKVAGALGHCVSLERKSPSVCDYEVGIGGTCAWKMCGLNSTTTVALFYEITNQHGVEVPQGSFPVVQLRTEYTHPSGRRILRVTTHAYQWADPAKDLVDTGASFDQETAACLVARLAVHKTATEELVDTLRWIDRTLIRLVTKFATYTKGDASTFALSRNFSLFPQFMFYLRRSRFLRLFNHTPDETAYFRTVLNRETVLNMLTMIQPSLLTYQFGQPPTPSLLDYSSINPEHILLLDNYFRLVVMHGTTVAFWRSQGYQNEPSHAHFKALLEAPNKDIQDIVQERFPVPSVLICDQNSSQARFVVSQLNPSLAQQSRVDTSGGAPGENYFSDDVTLKKFMDYLMTLAVQGQ</sequence>
<dbReference type="SUPFAM" id="SSF81811">
    <property type="entry name" value="Helical domain of Sec23/24"/>
    <property type="match status" value="1"/>
</dbReference>
<dbReference type="Gene3D" id="3.40.20.10">
    <property type="entry name" value="Severin"/>
    <property type="match status" value="1"/>
</dbReference>
<evidence type="ECO:0000256" key="7">
    <source>
        <dbReference type="ARBA" id="ARBA00022927"/>
    </source>
</evidence>
<comment type="subcellular location">
    <subcellularLocation>
        <location evidence="10">Cytoplasmic vesicle</location>
        <location evidence="10">COPII-coated vesicle membrane</location>
        <topology evidence="10">Peripheral membrane protein</topology>
        <orientation evidence="10">Cytoplasmic side</orientation>
    </subcellularLocation>
    <subcellularLocation>
        <location evidence="10">Endoplasmic reticulum membrane</location>
        <topology evidence="10">Peripheral membrane protein</topology>
        <orientation evidence="10">Cytoplasmic side</orientation>
    </subcellularLocation>
</comment>
<dbReference type="InterPro" id="IPR029006">
    <property type="entry name" value="ADF-H/Gelsolin-like_dom_sf"/>
</dbReference>
<accession>A0ABQ8UF08</accession>
<dbReference type="PANTHER" id="PTHR11141:SF0">
    <property type="entry name" value="PROTEIN TRANSPORT PROTEIN SEC23"/>
    <property type="match status" value="1"/>
</dbReference>
<protein>
    <recommendedName>
        <fullName evidence="10">Protein transport protein SEC23</fullName>
    </recommendedName>
</protein>
<evidence type="ECO:0000256" key="1">
    <source>
        <dbReference type="ARBA" id="ARBA00009210"/>
    </source>
</evidence>
<feature type="domain" description="Sec23/Sec24 helical" evidence="14">
    <location>
        <begin position="450"/>
        <end position="548"/>
    </location>
</feature>
<dbReference type="Gene3D" id="2.30.30.380">
    <property type="entry name" value="Zn-finger domain of Sec23/24"/>
    <property type="match status" value="1"/>
</dbReference>
<keyword evidence="9 10" id="KW-0968">Cytoplasmic vesicle</keyword>
<keyword evidence="4 10" id="KW-0256">Endoplasmic reticulum</keyword>
<dbReference type="PANTHER" id="PTHR11141">
    <property type="entry name" value="PROTEIN TRANSPORT PROTEIN SEC23"/>
    <property type="match status" value="1"/>
</dbReference>
<name>A0ABQ8UF08_9EUKA</name>
<evidence type="ECO:0000259" key="13">
    <source>
        <dbReference type="Pfam" id="PF04811"/>
    </source>
</evidence>
<evidence type="ECO:0000313" key="17">
    <source>
        <dbReference type="Proteomes" id="UP001141327"/>
    </source>
</evidence>
<dbReference type="SUPFAM" id="SSF82754">
    <property type="entry name" value="C-terminal, gelsolin-like domain of Sec23/24"/>
    <property type="match status" value="1"/>
</dbReference>
<evidence type="ECO:0000256" key="2">
    <source>
        <dbReference type="ARBA" id="ARBA00022448"/>
    </source>
</evidence>
<dbReference type="Gene3D" id="2.60.40.1670">
    <property type="entry name" value="beta-sandwich domain of Sec23/24"/>
    <property type="match status" value="1"/>
</dbReference>
<evidence type="ECO:0000259" key="15">
    <source>
        <dbReference type="Pfam" id="PF08033"/>
    </source>
</evidence>
<dbReference type="SUPFAM" id="SSF81995">
    <property type="entry name" value="beta-sandwich domain of Sec23/24"/>
    <property type="match status" value="1"/>
</dbReference>
<dbReference type="SUPFAM" id="SSF82919">
    <property type="entry name" value="Zn-finger domain of Sec23/24"/>
    <property type="match status" value="1"/>
</dbReference>
<dbReference type="Pfam" id="PF04815">
    <property type="entry name" value="Sec23_helical"/>
    <property type="match status" value="1"/>
</dbReference>
<feature type="domain" description="Sec23/Sec24 beta-sandwich" evidence="15">
    <location>
        <begin position="333"/>
        <end position="436"/>
    </location>
</feature>
<feature type="domain" description="Gelsolin-like" evidence="11">
    <location>
        <begin position="563"/>
        <end position="650"/>
    </location>
</feature>
<comment type="caution">
    <text evidence="16">The sequence shown here is derived from an EMBL/GenBank/DDBJ whole genome shotgun (WGS) entry which is preliminary data.</text>
</comment>
<dbReference type="InterPro" id="IPR006896">
    <property type="entry name" value="Sec23/24_trunk_dom"/>
</dbReference>
<keyword evidence="8 10" id="KW-0472">Membrane</keyword>
<evidence type="ECO:0000256" key="4">
    <source>
        <dbReference type="ARBA" id="ARBA00022824"/>
    </source>
</evidence>
<keyword evidence="5 10" id="KW-0862">Zinc</keyword>
<evidence type="ECO:0000256" key="10">
    <source>
        <dbReference type="RuleBase" id="RU365030"/>
    </source>
</evidence>
<evidence type="ECO:0000256" key="6">
    <source>
        <dbReference type="ARBA" id="ARBA00022892"/>
    </source>
</evidence>
<dbReference type="InterPro" id="IPR036175">
    <property type="entry name" value="Sec23/24_helical_dom_sf"/>
</dbReference>
<dbReference type="Gene3D" id="3.40.50.410">
    <property type="entry name" value="von Willebrand factor, type A domain"/>
    <property type="match status" value="1"/>
</dbReference>
<comment type="function">
    <text evidence="10">Component of the coat protein complex II (COPII) which promotes the formation of transport vesicles from the endoplasmic reticulum (ER). The coat has two main functions, the physical deformation of the endoplasmic reticulum membrane into vesicles and the selection of cargo molecules.</text>
</comment>
<dbReference type="InterPro" id="IPR036174">
    <property type="entry name" value="Znf_Sec23_Sec24_sf"/>
</dbReference>
<dbReference type="Pfam" id="PF00626">
    <property type="entry name" value="Gelsolin"/>
    <property type="match status" value="1"/>
</dbReference>
<evidence type="ECO:0000259" key="14">
    <source>
        <dbReference type="Pfam" id="PF04815"/>
    </source>
</evidence>
<evidence type="ECO:0000259" key="12">
    <source>
        <dbReference type="Pfam" id="PF04810"/>
    </source>
</evidence>
<dbReference type="Pfam" id="PF08033">
    <property type="entry name" value="Sec23_BS"/>
    <property type="match status" value="1"/>
</dbReference>
<evidence type="ECO:0000256" key="5">
    <source>
        <dbReference type="ARBA" id="ARBA00022833"/>
    </source>
</evidence>
<keyword evidence="2 10" id="KW-0813">Transport</keyword>
<dbReference type="SUPFAM" id="SSF53300">
    <property type="entry name" value="vWA-like"/>
    <property type="match status" value="1"/>
</dbReference>
<keyword evidence="7 10" id="KW-0653">Protein transport</keyword>
<evidence type="ECO:0000256" key="9">
    <source>
        <dbReference type="ARBA" id="ARBA00023329"/>
    </source>
</evidence>
<dbReference type="Pfam" id="PF04811">
    <property type="entry name" value="Sec23_trunk"/>
    <property type="match status" value="1"/>
</dbReference>
<dbReference type="InterPro" id="IPR036180">
    <property type="entry name" value="Gelsolin-like_dom_sf"/>
</dbReference>
<dbReference type="Proteomes" id="UP001141327">
    <property type="component" value="Unassembled WGS sequence"/>
</dbReference>
<feature type="domain" description="Zinc finger Sec23/Sec24-type" evidence="12">
    <location>
        <begin position="8"/>
        <end position="44"/>
    </location>
</feature>
<keyword evidence="6 10" id="KW-0931">ER-Golgi transport</keyword>
<keyword evidence="17" id="KW-1185">Reference proteome</keyword>
<keyword evidence="10" id="KW-0963">Cytoplasm</keyword>